<keyword evidence="8" id="KW-1185">Reference proteome</keyword>
<keyword evidence="2 4" id="KW-0560">Oxidoreductase</keyword>
<dbReference type="InterPro" id="IPR006139">
    <property type="entry name" value="D-isomer_2_OHA_DH_cat_dom"/>
</dbReference>
<evidence type="ECO:0000256" key="4">
    <source>
        <dbReference type="RuleBase" id="RU003719"/>
    </source>
</evidence>
<evidence type="ECO:0000313" key="7">
    <source>
        <dbReference type="EMBL" id="KRO20808.1"/>
    </source>
</evidence>
<evidence type="ECO:0000259" key="5">
    <source>
        <dbReference type="Pfam" id="PF00389"/>
    </source>
</evidence>
<dbReference type="InterPro" id="IPR006140">
    <property type="entry name" value="D-isomer_DH_NAD-bd"/>
</dbReference>
<dbReference type="Pfam" id="PF02826">
    <property type="entry name" value="2-Hacid_dh_C"/>
    <property type="match status" value="1"/>
</dbReference>
<comment type="caution">
    <text evidence="7">The sequence shown here is derived from an EMBL/GenBank/DDBJ whole genome shotgun (WGS) entry which is preliminary data.</text>
</comment>
<evidence type="ECO:0000256" key="2">
    <source>
        <dbReference type="ARBA" id="ARBA00023002"/>
    </source>
</evidence>
<comment type="similarity">
    <text evidence="1 4">Belongs to the D-isomer specific 2-hydroxyacid dehydrogenase family.</text>
</comment>
<dbReference type="GO" id="GO:0016616">
    <property type="term" value="F:oxidoreductase activity, acting on the CH-OH group of donors, NAD or NADP as acceptor"/>
    <property type="evidence" value="ECO:0007669"/>
    <property type="project" value="InterPro"/>
</dbReference>
<name>A0A0R2N4M6_9LACO</name>
<accession>A0A0R2N4M6</accession>
<dbReference type="PROSITE" id="PS00671">
    <property type="entry name" value="D_2_HYDROXYACID_DH_3"/>
    <property type="match status" value="1"/>
</dbReference>
<dbReference type="SUPFAM" id="SSF51735">
    <property type="entry name" value="NAD(P)-binding Rossmann-fold domains"/>
    <property type="match status" value="1"/>
</dbReference>
<dbReference type="Proteomes" id="UP000051249">
    <property type="component" value="Unassembled WGS sequence"/>
</dbReference>
<evidence type="ECO:0000313" key="8">
    <source>
        <dbReference type="Proteomes" id="UP000051249"/>
    </source>
</evidence>
<proteinExistence type="inferred from homology"/>
<dbReference type="PANTHER" id="PTHR43761">
    <property type="entry name" value="D-ISOMER SPECIFIC 2-HYDROXYACID DEHYDROGENASE FAMILY PROTEIN (AFU_ORTHOLOGUE AFUA_1G13630)"/>
    <property type="match status" value="1"/>
</dbReference>
<feature type="domain" description="D-isomer specific 2-hydroxyacid dehydrogenase catalytic" evidence="5">
    <location>
        <begin position="24"/>
        <end position="312"/>
    </location>
</feature>
<sequence>MLDGYALNKDLDWSMLKQLGTCTLYDRTPVDNPDTIINRIGNAEVVLTHKTPISREILSHLPNLKYIGIMGTGFDVVDIQAAQQLDISVTNVPTYASDAVAQFTFALLLEVTSGVGKHNKLIHDGKWANSADFTFWNQRLIELHGKTLGLIGYGNIAQRVALIGHAFGMKVIFNSLHTHKSDEDWLSQVSLTELLKRSDVISLHVPLNSSTQKIINASTISQMRHNAIIINTARGKLINELDLAEALNNRKIAGAGLDVSATEPIDTSNPLLKSRNCYLTPHIAWAPLETRQRLLDITISNLASFIKGKSINTVK</sequence>
<dbReference type="InterPro" id="IPR050418">
    <property type="entry name" value="D-iso_2-hydroxyacid_DH_PdxB"/>
</dbReference>
<dbReference type="Gene3D" id="3.40.50.720">
    <property type="entry name" value="NAD(P)-binding Rossmann-like Domain"/>
    <property type="match status" value="2"/>
</dbReference>
<feature type="domain" description="D-isomer specific 2-hydroxyacid dehydrogenase NAD-binding" evidence="6">
    <location>
        <begin position="105"/>
        <end position="284"/>
    </location>
</feature>
<dbReference type="EMBL" id="JQCQ01000056">
    <property type="protein sequence ID" value="KRO20808.1"/>
    <property type="molecule type" value="Genomic_DNA"/>
</dbReference>
<dbReference type="CDD" id="cd12162">
    <property type="entry name" value="2-Hacid_dh_4"/>
    <property type="match status" value="1"/>
</dbReference>
<organism evidence="7 8">
    <name type="scientific">Pediococcus argentinicus</name>
    <dbReference type="NCBI Taxonomy" id="480391"/>
    <lineage>
        <taxon>Bacteria</taxon>
        <taxon>Bacillati</taxon>
        <taxon>Bacillota</taxon>
        <taxon>Bacilli</taxon>
        <taxon>Lactobacillales</taxon>
        <taxon>Lactobacillaceae</taxon>
        <taxon>Pediococcus</taxon>
    </lineage>
</organism>
<protein>
    <submittedName>
        <fullName evidence="7">Glycerate dehydrogenase</fullName>
    </submittedName>
</protein>
<reference evidence="7 8" key="1">
    <citation type="journal article" date="2015" name="Genome Announc.">
        <title>Expanding the biotechnology potential of lactobacilli through comparative genomics of 213 strains and associated genera.</title>
        <authorList>
            <person name="Sun Z."/>
            <person name="Harris H.M."/>
            <person name="McCann A."/>
            <person name="Guo C."/>
            <person name="Argimon S."/>
            <person name="Zhang W."/>
            <person name="Yang X."/>
            <person name="Jeffery I.B."/>
            <person name="Cooney J.C."/>
            <person name="Kagawa T.F."/>
            <person name="Liu W."/>
            <person name="Song Y."/>
            <person name="Salvetti E."/>
            <person name="Wrobel A."/>
            <person name="Rasinkangas P."/>
            <person name="Parkhill J."/>
            <person name="Rea M.C."/>
            <person name="O'Sullivan O."/>
            <person name="Ritari J."/>
            <person name="Douillard F.P."/>
            <person name="Paul Ross R."/>
            <person name="Yang R."/>
            <person name="Briner A.E."/>
            <person name="Felis G.E."/>
            <person name="de Vos W.M."/>
            <person name="Barrangou R."/>
            <person name="Klaenhammer T.R."/>
            <person name="Caufield P.W."/>
            <person name="Cui Y."/>
            <person name="Zhang H."/>
            <person name="O'Toole P.W."/>
        </authorList>
    </citation>
    <scope>NUCLEOTIDE SEQUENCE [LARGE SCALE GENOMIC DNA]</scope>
    <source>
        <strain evidence="7 8">DSM 23026</strain>
    </source>
</reference>
<evidence type="ECO:0000256" key="3">
    <source>
        <dbReference type="ARBA" id="ARBA00023027"/>
    </source>
</evidence>
<dbReference type="InterPro" id="IPR029753">
    <property type="entry name" value="D-isomer_DH_CS"/>
</dbReference>
<evidence type="ECO:0000256" key="1">
    <source>
        <dbReference type="ARBA" id="ARBA00005854"/>
    </source>
</evidence>
<keyword evidence="3" id="KW-0520">NAD</keyword>
<dbReference type="SUPFAM" id="SSF52283">
    <property type="entry name" value="Formate/glycerate dehydrogenase catalytic domain-like"/>
    <property type="match status" value="1"/>
</dbReference>
<dbReference type="GO" id="GO:0051287">
    <property type="term" value="F:NAD binding"/>
    <property type="evidence" value="ECO:0007669"/>
    <property type="project" value="InterPro"/>
</dbReference>
<dbReference type="Pfam" id="PF00389">
    <property type="entry name" value="2-Hacid_dh"/>
    <property type="match status" value="1"/>
</dbReference>
<evidence type="ECO:0000259" key="6">
    <source>
        <dbReference type="Pfam" id="PF02826"/>
    </source>
</evidence>
<dbReference type="FunFam" id="3.40.50.720:FF:000203">
    <property type="entry name" value="D-3-phosphoglycerate dehydrogenase (SerA)"/>
    <property type="match status" value="1"/>
</dbReference>
<dbReference type="InterPro" id="IPR036291">
    <property type="entry name" value="NAD(P)-bd_dom_sf"/>
</dbReference>
<gene>
    <name evidence="7" type="ORF">IV88_GL001487</name>
</gene>
<dbReference type="PROSITE" id="PS00670">
    <property type="entry name" value="D_2_HYDROXYACID_DH_2"/>
    <property type="match status" value="1"/>
</dbReference>
<dbReference type="PATRIC" id="fig|480391.4.peg.1511"/>
<dbReference type="AlphaFoldDB" id="A0A0R2N4M6"/>
<dbReference type="PANTHER" id="PTHR43761:SF1">
    <property type="entry name" value="D-ISOMER SPECIFIC 2-HYDROXYACID DEHYDROGENASE CATALYTIC DOMAIN-CONTAINING PROTEIN-RELATED"/>
    <property type="match status" value="1"/>
</dbReference>